<name>R0MGY8_NOSB1</name>
<sequence>MIKSWFNNNKLYNKTSFLTQLYVAQTEWDNVGILIDTGSQNKNLLLTIDVTDEVIEECLDKNITNIVAYHPVIFSGIKKIQSSDIVAKLFKYRINVFCPHTSWDPTINRYIYTIFNNRPFIGNSGPNYWSIREVIGELKSRTGVKYLRVGLGKKHGLDTVPVSMVVGVGAAFKYHKYKNCVIITGEMTHHVILHSVRNNNTVIILEHSDSERVALNYFWKVLCRVFPDYNVVLSQADRDPIKIY</sequence>
<dbReference type="AlphaFoldDB" id="R0MGY8"/>
<dbReference type="Gene3D" id="3.40.1390.30">
    <property type="entry name" value="NIF3 (NGG1p interacting factor 3)-like"/>
    <property type="match status" value="2"/>
</dbReference>
<dbReference type="FunFam" id="3.40.1390.30:FF:000001">
    <property type="entry name" value="GTP cyclohydrolase 1 type 2"/>
    <property type="match status" value="1"/>
</dbReference>
<accession>R0MGY8</accession>
<dbReference type="HOGENOM" id="CLU_037423_0_1_1"/>
<dbReference type="InterPro" id="IPR002678">
    <property type="entry name" value="DUF34/NIF3"/>
</dbReference>
<feature type="binding site" evidence="2">
    <location>
        <position position="70"/>
    </location>
    <ligand>
        <name>a divalent metal cation</name>
        <dbReference type="ChEBI" id="CHEBI:60240"/>
        <label>1</label>
    </ligand>
</feature>
<dbReference type="Pfam" id="PF01784">
    <property type="entry name" value="DUF34_NIF3"/>
    <property type="match status" value="1"/>
</dbReference>
<evidence type="ECO:0000256" key="2">
    <source>
        <dbReference type="PIRSR" id="PIRSR602678-1"/>
    </source>
</evidence>
<proteinExistence type="inferred from homology"/>
<dbReference type="SUPFAM" id="SSF102705">
    <property type="entry name" value="NIF3 (NGG1p interacting factor 3)-like"/>
    <property type="match status" value="1"/>
</dbReference>
<dbReference type="InterPro" id="IPR036069">
    <property type="entry name" value="DUF34/NIF3_sf"/>
</dbReference>
<dbReference type="PANTHER" id="PTHR13799">
    <property type="entry name" value="NGG1 INTERACTING FACTOR 3"/>
    <property type="match status" value="1"/>
</dbReference>
<feature type="binding site" evidence="2">
    <location>
        <position position="104"/>
    </location>
    <ligand>
        <name>a divalent metal cation</name>
        <dbReference type="ChEBI" id="CHEBI:60240"/>
        <label>1</label>
    </ligand>
</feature>
<protein>
    <submittedName>
        <fullName evidence="3">NIF3-like protein 1</fullName>
    </submittedName>
</protein>
<dbReference type="OrthoDB" id="3345469at2759"/>
<evidence type="ECO:0000313" key="4">
    <source>
        <dbReference type="Proteomes" id="UP000016927"/>
    </source>
</evidence>
<organism evidence="3 4">
    <name type="scientific">Nosema bombycis (strain CQ1 / CVCC 102059)</name>
    <name type="common">Microsporidian parasite</name>
    <name type="synonym">Pebrine of silkworm</name>
    <dbReference type="NCBI Taxonomy" id="578461"/>
    <lineage>
        <taxon>Eukaryota</taxon>
        <taxon>Fungi</taxon>
        <taxon>Fungi incertae sedis</taxon>
        <taxon>Microsporidia</taxon>
        <taxon>Nosematidae</taxon>
        <taxon>Nosema</taxon>
    </lineage>
</organism>
<dbReference type="PANTHER" id="PTHR13799:SF13">
    <property type="entry name" value="NIF3-LIKE PROTEIN 1"/>
    <property type="match status" value="1"/>
</dbReference>
<keyword evidence="2" id="KW-0479">Metal-binding</keyword>
<reference evidence="3 4" key="1">
    <citation type="journal article" date="2013" name="BMC Genomics">
        <title>Comparative genomics of parasitic silkworm microsporidia reveal an association between genome expansion and host adaptation.</title>
        <authorList>
            <person name="Pan G."/>
            <person name="Xu J."/>
            <person name="Li T."/>
            <person name="Xia Q."/>
            <person name="Liu S.L."/>
            <person name="Zhang G."/>
            <person name="Li S."/>
            <person name="Li C."/>
            <person name="Liu H."/>
            <person name="Yang L."/>
            <person name="Liu T."/>
            <person name="Zhang X."/>
            <person name="Wu Z."/>
            <person name="Fan W."/>
            <person name="Dang X."/>
            <person name="Xiang H."/>
            <person name="Tao M."/>
            <person name="Li Y."/>
            <person name="Hu J."/>
            <person name="Li Z."/>
            <person name="Lin L."/>
            <person name="Luo J."/>
            <person name="Geng L."/>
            <person name="Wang L."/>
            <person name="Long M."/>
            <person name="Wan Y."/>
            <person name="He N."/>
            <person name="Zhang Z."/>
            <person name="Lu C."/>
            <person name="Keeling P.J."/>
            <person name="Wang J."/>
            <person name="Xiang Z."/>
            <person name="Zhou Z."/>
        </authorList>
    </citation>
    <scope>NUCLEOTIDE SEQUENCE [LARGE SCALE GENOMIC DNA]</scope>
    <source>
        <strain evidence="4">CQ1 / CVCC 102059</strain>
    </source>
</reference>
<dbReference type="EMBL" id="KB909477">
    <property type="protein sequence ID" value="EOB12053.1"/>
    <property type="molecule type" value="Genomic_DNA"/>
</dbReference>
<dbReference type="VEuPathDB" id="MicrosporidiaDB:NBO_570g0004"/>
<dbReference type="Proteomes" id="UP000016927">
    <property type="component" value="Unassembled WGS sequence"/>
</dbReference>
<feature type="binding site" evidence="2">
    <location>
        <position position="211"/>
    </location>
    <ligand>
        <name>a divalent metal cation</name>
        <dbReference type="ChEBI" id="CHEBI:60240"/>
        <label>1</label>
    </ligand>
</feature>
<dbReference type="OMA" id="DINWSAR"/>
<feature type="non-terminal residue" evidence="3">
    <location>
        <position position="244"/>
    </location>
</feature>
<dbReference type="GO" id="GO:0046872">
    <property type="term" value="F:metal ion binding"/>
    <property type="evidence" value="ECO:0007669"/>
    <property type="project" value="UniProtKB-KW"/>
</dbReference>
<comment type="similarity">
    <text evidence="1">Belongs to the GTP cyclohydrolase I type 2/NIF3 family.</text>
</comment>
<evidence type="ECO:0000313" key="3">
    <source>
        <dbReference type="EMBL" id="EOB12053.1"/>
    </source>
</evidence>
<evidence type="ECO:0000256" key="1">
    <source>
        <dbReference type="ARBA" id="ARBA00006964"/>
    </source>
</evidence>
<gene>
    <name evidence="3" type="primary">NIF3L</name>
    <name evidence="3" type="ORF">NBO_570g0004</name>
</gene>
<dbReference type="STRING" id="578461.R0MGY8"/>
<dbReference type="GO" id="GO:0005739">
    <property type="term" value="C:mitochondrion"/>
    <property type="evidence" value="ECO:0007669"/>
    <property type="project" value="TreeGrafter"/>
</dbReference>
<feature type="binding site" evidence="2">
    <location>
        <position position="207"/>
    </location>
    <ligand>
        <name>a divalent metal cation</name>
        <dbReference type="ChEBI" id="CHEBI:60240"/>
        <label>1</label>
    </ligand>
</feature>
<keyword evidence="4" id="KW-1185">Reference proteome</keyword>